<feature type="repeat" description="TPR" evidence="1">
    <location>
        <begin position="38"/>
        <end position="71"/>
    </location>
</feature>
<evidence type="ECO:0000256" key="1">
    <source>
        <dbReference type="PROSITE-ProRule" id="PRU00339"/>
    </source>
</evidence>
<dbReference type="InterPro" id="IPR011990">
    <property type="entry name" value="TPR-like_helical_dom_sf"/>
</dbReference>
<dbReference type="PROSITE" id="PS51257">
    <property type="entry name" value="PROKAR_LIPOPROTEIN"/>
    <property type="match status" value="1"/>
</dbReference>
<keyword evidence="1" id="KW-0802">TPR repeat</keyword>
<accession>A0ABS8WDY3</accession>
<dbReference type="RefSeq" id="WP_233054464.1">
    <property type="nucleotide sequence ID" value="NZ_JAIMJA010000024.1"/>
</dbReference>
<name>A0ABS8WDY3_9GAMM</name>
<dbReference type="SUPFAM" id="SSF48452">
    <property type="entry name" value="TPR-like"/>
    <property type="match status" value="1"/>
</dbReference>
<evidence type="ECO:0000313" key="2">
    <source>
        <dbReference type="EMBL" id="MCE2596773.1"/>
    </source>
</evidence>
<dbReference type="SMART" id="SM00028">
    <property type="entry name" value="TPR"/>
    <property type="match status" value="5"/>
</dbReference>
<dbReference type="PANTHER" id="PTHR12558">
    <property type="entry name" value="CELL DIVISION CYCLE 16,23,27"/>
    <property type="match status" value="1"/>
</dbReference>
<dbReference type="Proteomes" id="UP001201273">
    <property type="component" value="Unassembled WGS sequence"/>
</dbReference>
<dbReference type="Gene3D" id="1.25.40.10">
    <property type="entry name" value="Tetratricopeptide repeat domain"/>
    <property type="match status" value="1"/>
</dbReference>
<dbReference type="InterPro" id="IPR013360">
    <property type="entry name" value="Pilus_4_PilW"/>
</dbReference>
<organism evidence="2 3">
    <name type="scientific">Motilimonas cestriensis</name>
    <dbReference type="NCBI Taxonomy" id="2742685"/>
    <lineage>
        <taxon>Bacteria</taxon>
        <taxon>Pseudomonadati</taxon>
        <taxon>Pseudomonadota</taxon>
        <taxon>Gammaproteobacteria</taxon>
        <taxon>Alteromonadales</taxon>
        <taxon>Alteromonadales genera incertae sedis</taxon>
        <taxon>Motilimonas</taxon>
    </lineage>
</organism>
<reference evidence="2 3" key="1">
    <citation type="journal article" date="2022" name="Environ. Microbiol. Rep.">
        <title>Eco-phylogenetic analyses reveal divergent evolution of vitamin B12 metabolism in the marine bacterial family 'Psychromonadaceae'.</title>
        <authorList>
            <person name="Jin X."/>
            <person name="Yang Y."/>
            <person name="Cao H."/>
            <person name="Gao B."/>
            <person name="Zhao Z."/>
        </authorList>
    </citation>
    <scope>NUCLEOTIDE SEQUENCE [LARGE SCALE GENOMIC DNA]</scope>
    <source>
        <strain evidence="2 3">MKS20</strain>
    </source>
</reference>
<feature type="repeat" description="TPR" evidence="1">
    <location>
        <begin position="142"/>
        <end position="175"/>
    </location>
</feature>
<comment type="caution">
    <text evidence="2">The sequence shown here is derived from an EMBL/GenBank/DDBJ whole genome shotgun (WGS) entry which is preliminary data.</text>
</comment>
<keyword evidence="3" id="KW-1185">Reference proteome</keyword>
<dbReference type="NCBIfam" id="TIGR02521">
    <property type="entry name" value="type_IV_pilW"/>
    <property type="match status" value="1"/>
</dbReference>
<dbReference type="InterPro" id="IPR019734">
    <property type="entry name" value="TPR_rpt"/>
</dbReference>
<proteinExistence type="predicted"/>
<sequence length="254" mass="28845">MKKLILGASVLLSLLGCVSETTVAGKSVSQSMDVNGAAKARMQLGIQYLQQGNTEQAKFNLEKALAYNSRDPEIHRALAYYYEVVNEPMQAEKAYRQALSISRNDADTMNNYGTFLCREKKYAEAEEQFLRAVNVTTYVRVGDTYENAGLCARESGQLDKALVYFDNALSHSPRRPLSLLEIAGIHVTQENYDEARNYLLQYQKVASDTPQSLWTWIRLESAQNRETAVRSFGRRLVNKFPQSTESQHYLNNEY</sequence>
<gene>
    <name evidence="2" type="primary">pilW</name>
    <name evidence="2" type="ORF">K6Y31_18475</name>
</gene>
<dbReference type="PROSITE" id="PS50005">
    <property type="entry name" value="TPR"/>
    <property type="match status" value="2"/>
</dbReference>
<evidence type="ECO:0000313" key="3">
    <source>
        <dbReference type="Proteomes" id="UP001201273"/>
    </source>
</evidence>
<dbReference type="PANTHER" id="PTHR12558:SF13">
    <property type="entry name" value="CELL DIVISION CYCLE PROTEIN 27 HOMOLOG"/>
    <property type="match status" value="1"/>
</dbReference>
<dbReference type="Pfam" id="PF13424">
    <property type="entry name" value="TPR_12"/>
    <property type="match status" value="1"/>
</dbReference>
<protein>
    <submittedName>
        <fullName evidence="2">Type IV pilus biogenesis/stability protein PilW</fullName>
    </submittedName>
</protein>
<dbReference type="Pfam" id="PF13181">
    <property type="entry name" value="TPR_8"/>
    <property type="match status" value="1"/>
</dbReference>
<dbReference type="EMBL" id="JAIMJA010000024">
    <property type="protein sequence ID" value="MCE2596773.1"/>
    <property type="molecule type" value="Genomic_DNA"/>
</dbReference>